<organism evidence="2 3">
    <name type="scientific">Marisediminitalea aggregata</name>
    <dbReference type="NCBI Taxonomy" id="634436"/>
    <lineage>
        <taxon>Bacteria</taxon>
        <taxon>Pseudomonadati</taxon>
        <taxon>Pseudomonadota</taxon>
        <taxon>Gammaproteobacteria</taxon>
        <taxon>Alteromonadales</taxon>
        <taxon>Alteromonadaceae</taxon>
        <taxon>Marisediminitalea</taxon>
    </lineage>
</organism>
<proteinExistence type="predicted"/>
<sequence length="67" mass="7427">MALIKLHDGNTRQTILLKKIAGSILFSVACGLAIITLFDLDKSSLLAVSTCVFICNMLEQQWQKFVL</sequence>
<protein>
    <submittedName>
        <fullName evidence="2">Uncharacterized protein</fullName>
    </submittedName>
</protein>
<keyword evidence="1" id="KW-0812">Transmembrane</keyword>
<evidence type="ECO:0000313" key="3">
    <source>
        <dbReference type="Proteomes" id="UP000184520"/>
    </source>
</evidence>
<keyword evidence="1" id="KW-1133">Transmembrane helix</keyword>
<dbReference type="Proteomes" id="UP000184520">
    <property type="component" value="Unassembled WGS sequence"/>
</dbReference>
<name>A0A1M5HYJ4_9ALTE</name>
<gene>
    <name evidence="2" type="ORF">SAMN05216361_1684</name>
</gene>
<dbReference type="EMBL" id="FQWD01000002">
    <property type="protein sequence ID" value="SHG20977.1"/>
    <property type="molecule type" value="Genomic_DNA"/>
</dbReference>
<keyword evidence="3" id="KW-1185">Reference proteome</keyword>
<dbReference type="PROSITE" id="PS51257">
    <property type="entry name" value="PROKAR_LIPOPROTEIN"/>
    <property type="match status" value="1"/>
</dbReference>
<reference evidence="3" key="1">
    <citation type="submission" date="2016-11" db="EMBL/GenBank/DDBJ databases">
        <authorList>
            <person name="Varghese N."/>
            <person name="Submissions S."/>
        </authorList>
    </citation>
    <scope>NUCLEOTIDE SEQUENCE [LARGE SCALE GENOMIC DNA]</scope>
    <source>
        <strain evidence="3">CGMCC 1.8995</strain>
    </source>
</reference>
<dbReference type="STRING" id="634436.SAMN05216361_1684"/>
<feature type="transmembrane region" description="Helical" evidence="1">
    <location>
        <begin position="20"/>
        <end position="38"/>
    </location>
</feature>
<keyword evidence="1" id="KW-0472">Membrane</keyword>
<accession>A0A1M5HYJ4</accession>
<evidence type="ECO:0000256" key="1">
    <source>
        <dbReference type="SAM" id="Phobius"/>
    </source>
</evidence>
<evidence type="ECO:0000313" key="2">
    <source>
        <dbReference type="EMBL" id="SHG20977.1"/>
    </source>
</evidence>
<dbReference type="AlphaFoldDB" id="A0A1M5HYJ4"/>